<gene>
    <name evidence="2" type="ORF">PUMCH_003463</name>
</gene>
<dbReference type="InterPro" id="IPR001683">
    <property type="entry name" value="PX_dom"/>
</dbReference>
<dbReference type="KEGG" id="asau:88174527"/>
<dbReference type="EMBL" id="CP138897">
    <property type="protein sequence ID" value="WPK26118.1"/>
    <property type="molecule type" value="Genomic_DNA"/>
</dbReference>
<protein>
    <recommendedName>
        <fullName evidence="1">PX domain-containing protein</fullName>
    </recommendedName>
</protein>
<name>A0AAX4HC51_9ASCO</name>
<dbReference type="PROSITE" id="PS50195">
    <property type="entry name" value="PX"/>
    <property type="match status" value="1"/>
</dbReference>
<dbReference type="Gene3D" id="3.30.1520.10">
    <property type="entry name" value="Phox-like domain"/>
    <property type="match status" value="1"/>
</dbReference>
<dbReference type="Pfam" id="PF00787">
    <property type="entry name" value="PX"/>
    <property type="match status" value="1"/>
</dbReference>
<evidence type="ECO:0000313" key="2">
    <source>
        <dbReference type="EMBL" id="WPK26118.1"/>
    </source>
</evidence>
<proteinExistence type="predicted"/>
<dbReference type="InterPro" id="IPR047168">
    <property type="entry name" value="LEC1-like"/>
</dbReference>
<evidence type="ECO:0000259" key="1">
    <source>
        <dbReference type="PROSITE" id="PS50195"/>
    </source>
</evidence>
<dbReference type="PANTHER" id="PTHR47185">
    <property type="entry name" value="PX DOMAIN-CONTAINING PROTEIN YPR097W"/>
    <property type="match status" value="1"/>
</dbReference>
<dbReference type="Pfam" id="PF12828">
    <property type="entry name" value="PXB"/>
    <property type="match status" value="1"/>
</dbReference>
<dbReference type="RefSeq" id="XP_062878500.1">
    <property type="nucleotide sequence ID" value="XM_063022430.1"/>
</dbReference>
<accession>A0AAX4HC51</accession>
<evidence type="ECO:0000313" key="3">
    <source>
        <dbReference type="Proteomes" id="UP001338582"/>
    </source>
</evidence>
<dbReference type="AlphaFoldDB" id="A0AAX4HC51"/>
<dbReference type="CDD" id="cd06869">
    <property type="entry name" value="PX_UP2_fungi"/>
    <property type="match status" value="1"/>
</dbReference>
<dbReference type="InterPro" id="IPR024555">
    <property type="entry name" value="PX-associated"/>
</dbReference>
<dbReference type="SMART" id="SM00312">
    <property type="entry name" value="PX"/>
    <property type="match status" value="1"/>
</dbReference>
<dbReference type="GeneID" id="88174527"/>
<dbReference type="InterPro" id="IPR024554">
    <property type="entry name" value="LEC1-like_C"/>
</dbReference>
<dbReference type="SUPFAM" id="SSF64268">
    <property type="entry name" value="PX domain"/>
    <property type="match status" value="1"/>
</dbReference>
<dbReference type="InterPro" id="IPR036871">
    <property type="entry name" value="PX_dom_sf"/>
</dbReference>
<reference evidence="2 3" key="1">
    <citation type="submission" date="2023-10" db="EMBL/GenBank/DDBJ databases">
        <title>Draft Genome Sequence of Candida saopaulonensis from a very Premature Infant with Sepsis.</title>
        <authorList>
            <person name="Ning Y."/>
            <person name="Dai R."/>
            <person name="Xiao M."/>
            <person name="Xu Y."/>
            <person name="Yan Q."/>
            <person name="Zhang L."/>
        </authorList>
    </citation>
    <scope>NUCLEOTIDE SEQUENCE [LARGE SCALE GENOMIC DNA]</scope>
    <source>
        <strain evidence="2 3">19XY460</strain>
    </source>
</reference>
<feature type="domain" description="PX" evidence="1">
    <location>
        <begin position="209"/>
        <end position="364"/>
    </location>
</feature>
<dbReference type="PANTHER" id="PTHR47185:SF1">
    <property type="entry name" value="PX DOMAIN-CONTAINING PROTEIN YPR097W"/>
    <property type="match status" value="1"/>
</dbReference>
<organism evidence="2 3">
    <name type="scientific">Australozyma saopauloensis</name>
    <dbReference type="NCBI Taxonomy" id="291208"/>
    <lineage>
        <taxon>Eukaryota</taxon>
        <taxon>Fungi</taxon>
        <taxon>Dikarya</taxon>
        <taxon>Ascomycota</taxon>
        <taxon>Saccharomycotina</taxon>
        <taxon>Pichiomycetes</taxon>
        <taxon>Metschnikowiaceae</taxon>
        <taxon>Australozyma</taxon>
    </lineage>
</organism>
<dbReference type="Proteomes" id="UP001338582">
    <property type="component" value="Chromosome 4"/>
</dbReference>
<dbReference type="GO" id="GO:0035091">
    <property type="term" value="F:phosphatidylinositol binding"/>
    <property type="evidence" value="ECO:0007669"/>
    <property type="project" value="InterPro"/>
</dbReference>
<dbReference type="Pfam" id="PF12825">
    <property type="entry name" value="DUF3818"/>
    <property type="match status" value="1"/>
</dbReference>
<keyword evidence="3" id="KW-1185">Reference proteome</keyword>
<sequence length="942" mass="108923">MATKDLSFLSELSATQDHFLKRFLVEACLKEELHHLSEPGCLANLGPPFTASEKTEKLDLPLLQYFFSHFVASFPFITNNPEQEQIAFWNDTIRPFIDSVNSKKLSNSTERKDNTTKRKQINARVLQTLLLFFNSMLSSKKELEYLTNDHLKPSDQGKLDKLALKEVLLKSAVGAIYTLHGLNEYSKMDYVSNTNIDVIAVELKQNEEPTATWSVFNPFSGAKSFKSHYSYIIQVTKRHKTEKGLTTYSSHFISKKFSDFEHLESALKKCFPGLMTSLNRLPRNIKNDKGVRIKAKNESPDISDSTSVHDDTLEVSLTRGDTHKYYREKHRLALRGYLCNLLGVPEIAHCDAFQNFLCDPSYTFYDLNARQLHDYNQRTQLEKNRLATQEEFQSRIANVVFHLSKNIEQFKEQIVLEPNLLNNVFQEIGTSQLILDLSPLLRTFIEWCKLEVAATLYQIFLTQDNSSEWFNKCRKFHRLFPYKVCYGILKYTNPVSIMSKIVDLLLLDIPSFGRKKGQVNNLLSMSFVMLLDEDLQDYSKERANHLHEPPLNVPEYDTFKARIDYFVNQMDFDQQEDIKEKSVEQGSDYLLEILSSDLVEPPLEESDKIVFEKFIKPSYDAYCLLEKSKKLEGTSVYLSLKQLWQLDIRTRDKNVLKQLWQEPELTRLIKNFLTVFYQPLMRVMKKCDVHLVFLDFQHFLDDLIAELTKLDEGGMYFTSSVEMFDRFKKILDKHEDGFWRFLRDLYLKDDSHLFINLIKWIESFLVALRTKFAEPEKVEIDFASMETAKPVNPQELIAELDEKIRIILEKRSLLKDYLEATATAHSLSDSSSMSGNEKDDEDFVTAKKAIGNKWNDINGSVFDVQARDLGLTKDEFAEFNFLAADETAKTGVNSRTAKVLQEIAKLNAATKQELGPELQKLTQATHLKIKDILHGAKEEDAC</sequence>